<gene>
    <name evidence="1" type="primary">NCL1_25735</name>
    <name evidence="1" type="ORF">TNIN_494781</name>
</gene>
<dbReference type="AlphaFoldDB" id="A0A8X6XM36"/>
<dbReference type="EMBL" id="BMAV01010551">
    <property type="protein sequence ID" value="GFY55749.1"/>
    <property type="molecule type" value="Genomic_DNA"/>
</dbReference>
<accession>A0A8X6XM36</accession>
<reference evidence="1" key="1">
    <citation type="submission" date="2020-08" db="EMBL/GenBank/DDBJ databases">
        <title>Multicomponent nature underlies the extraordinary mechanical properties of spider dragline silk.</title>
        <authorList>
            <person name="Kono N."/>
            <person name="Nakamura H."/>
            <person name="Mori M."/>
            <person name="Yoshida Y."/>
            <person name="Ohtoshi R."/>
            <person name="Malay A.D."/>
            <person name="Moran D.A.P."/>
            <person name="Tomita M."/>
            <person name="Numata K."/>
            <person name="Arakawa K."/>
        </authorList>
    </citation>
    <scope>NUCLEOTIDE SEQUENCE</scope>
</reference>
<dbReference type="Proteomes" id="UP000886998">
    <property type="component" value="Unassembled WGS sequence"/>
</dbReference>
<evidence type="ECO:0000313" key="2">
    <source>
        <dbReference type="Proteomes" id="UP000886998"/>
    </source>
</evidence>
<protein>
    <submittedName>
        <fullName evidence="1">Uncharacterized protein</fullName>
    </submittedName>
</protein>
<keyword evidence="2" id="KW-1185">Reference proteome</keyword>
<proteinExistence type="predicted"/>
<comment type="caution">
    <text evidence="1">The sequence shown here is derived from an EMBL/GenBank/DDBJ whole genome shotgun (WGS) entry which is preliminary data.</text>
</comment>
<sequence length="168" mass="19382">MKPILSYKTHIHPNCEESDENLKTILDAHKEKIYLESHANNGMNDSRRDSVNLSETKTNIVENSSMQDQESFQKNYFRNREIISNNSSQAPNIINSSETVPKINLSISKLPDSFKTSPEPTTRPQNYQIFRTKNKALEDKETNFVCRCLNTVNNEDKEKISKIQKCIT</sequence>
<organism evidence="1 2">
    <name type="scientific">Trichonephila inaurata madagascariensis</name>
    <dbReference type="NCBI Taxonomy" id="2747483"/>
    <lineage>
        <taxon>Eukaryota</taxon>
        <taxon>Metazoa</taxon>
        <taxon>Ecdysozoa</taxon>
        <taxon>Arthropoda</taxon>
        <taxon>Chelicerata</taxon>
        <taxon>Arachnida</taxon>
        <taxon>Araneae</taxon>
        <taxon>Araneomorphae</taxon>
        <taxon>Entelegynae</taxon>
        <taxon>Araneoidea</taxon>
        <taxon>Nephilidae</taxon>
        <taxon>Trichonephila</taxon>
        <taxon>Trichonephila inaurata</taxon>
    </lineage>
</organism>
<name>A0A8X6XM36_9ARAC</name>
<evidence type="ECO:0000313" key="1">
    <source>
        <dbReference type="EMBL" id="GFY55749.1"/>
    </source>
</evidence>